<accession>A0A9E5DBP2</accession>
<dbReference type="Proteomes" id="UP001056766">
    <property type="component" value="Unassembled WGS sequence"/>
</dbReference>
<evidence type="ECO:0000313" key="3">
    <source>
        <dbReference type="Proteomes" id="UP001056766"/>
    </source>
</evidence>
<dbReference type="InterPro" id="IPR011047">
    <property type="entry name" value="Quinoprotein_ADH-like_sf"/>
</dbReference>
<dbReference type="PANTHER" id="PTHR34512">
    <property type="entry name" value="CELL SURFACE PROTEIN"/>
    <property type="match status" value="1"/>
</dbReference>
<dbReference type="Pfam" id="PF13360">
    <property type="entry name" value="PQQ_2"/>
    <property type="match status" value="1"/>
</dbReference>
<comment type="caution">
    <text evidence="2">The sequence shown here is derived from an EMBL/GenBank/DDBJ whole genome shotgun (WGS) entry which is preliminary data.</text>
</comment>
<keyword evidence="3" id="KW-1185">Reference proteome</keyword>
<dbReference type="Gene3D" id="2.130.10.10">
    <property type="entry name" value="YVTN repeat-like/Quinoprotein amine dehydrogenase"/>
    <property type="match status" value="1"/>
</dbReference>
<protein>
    <submittedName>
        <fullName evidence="2">PQQ-binding-like beta-propeller repeat protein</fullName>
    </submittedName>
</protein>
<name>A0A9E5DBP2_9EURY</name>
<dbReference type="SUPFAM" id="SSF50998">
    <property type="entry name" value="Quinoprotein alcohol dehydrogenase-like"/>
    <property type="match status" value="1"/>
</dbReference>
<dbReference type="AlphaFoldDB" id="A0A9E5DBP2"/>
<dbReference type="EMBL" id="JAGSOI010000033">
    <property type="protein sequence ID" value="MCM1987057.1"/>
    <property type="molecule type" value="Genomic_DNA"/>
</dbReference>
<reference evidence="2" key="2">
    <citation type="submission" date="2021-04" db="EMBL/GenBank/DDBJ databases">
        <authorList>
            <person name="Dong X."/>
        </authorList>
    </citation>
    <scope>NUCLEOTIDE SEQUENCE</scope>
    <source>
        <strain evidence="2">LLY</strain>
    </source>
</reference>
<organism evidence="2 3">
    <name type="scientific">Methanococcoides seepicolus</name>
    <dbReference type="NCBI Taxonomy" id="2828780"/>
    <lineage>
        <taxon>Archaea</taxon>
        <taxon>Methanobacteriati</taxon>
        <taxon>Methanobacteriota</taxon>
        <taxon>Stenosarchaea group</taxon>
        <taxon>Methanomicrobia</taxon>
        <taxon>Methanosarcinales</taxon>
        <taxon>Methanosarcinaceae</taxon>
        <taxon>Methanococcoides</taxon>
    </lineage>
</organism>
<proteinExistence type="predicted"/>
<dbReference type="Gene3D" id="2.40.128.630">
    <property type="match status" value="1"/>
</dbReference>
<evidence type="ECO:0000259" key="1">
    <source>
        <dbReference type="Pfam" id="PF13360"/>
    </source>
</evidence>
<dbReference type="InterPro" id="IPR018391">
    <property type="entry name" value="PQQ_b-propeller_rpt"/>
</dbReference>
<dbReference type="PROSITE" id="PS51257">
    <property type="entry name" value="PROKAR_LIPOPROTEIN"/>
    <property type="match status" value="1"/>
</dbReference>
<evidence type="ECO:0000313" key="2">
    <source>
        <dbReference type="EMBL" id="MCM1987057.1"/>
    </source>
</evidence>
<dbReference type="PANTHER" id="PTHR34512:SF30">
    <property type="entry name" value="OUTER MEMBRANE PROTEIN ASSEMBLY FACTOR BAMB"/>
    <property type="match status" value="1"/>
</dbReference>
<dbReference type="SMART" id="SM00564">
    <property type="entry name" value="PQQ"/>
    <property type="match status" value="4"/>
</dbReference>
<sequence>MRNNSKAISIGLFVLITIFASCTPVVASDWSTFLKDNSNTGITADEAPITAPEISVTWATKVGYANTAPMIVGNTIYVASKQNVLAIDKVTGDIIWQSDMHNLDIIGNPTYGNNKIFVPTSTGYLFTFNATTGAELWDISVGNTRYLLSPIKYEDNRIYFADSTDWGGSNGTFYCYDENGNQIWTYTSTSSGNIGYYFAGAALIDDYIVFGNSNGNLTSLYTINGTTVDEMDIKTIWGDYDACFMRSSISYSEDNGRLYFTSTESGMTATKGYCFAVGFDPSTGTFNTSDKARAYIGATTSTPVIFNNRVYVGNATTWGSATGTVFCLDGTNLSKIWTFTPEGDAKFQSSAAISTRYVDTDGSVYIYFTSNTADGSLYCLKDYEGNTNPIHRYTYVPSSTMQQFTLGSPIISDGRVYYTNNEVTGNGGYLFSLATAESLDPDTLDWNPWNDPDSEGLPDGTYITLTEVIDAYNCFRNGTPAPETGASINLTKVIDMYNAFRNGTPM</sequence>
<dbReference type="InterPro" id="IPR002372">
    <property type="entry name" value="PQQ_rpt_dom"/>
</dbReference>
<reference evidence="2" key="1">
    <citation type="journal article" date="2021" name="mSystems">
        <title>Bacteria and Archaea Synergistically Convert Glycine Betaine to Biogenic Methane in the Formosa Cold Seep of the South China Sea.</title>
        <authorList>
            <person name="Li L."/>
            <person name="Zhang W."/>
            <person name="Zhang S."/>
            <person name="Song L."/>
            <person name="Sun Q."/>
            <person name="Zhang H."/>
            <person name="Xiang H."/>
            <person name="Dong X."/>
        </authorList>
    </citation>
    <scope>NUCLEOTIDE SEQUENCE</scope>
    <source>
        <strain evidence="2">LLY</strain>
    </source>
</reference>
<feature type="domain" description="Pyrrolo-quinoline quinone repeat" evidence="1">
    <location>
        <begin position="81"/>
        <end position="338"/>
    </location>
</feature>
<gene>
    <name evidence="2" type="ORF">KDK67_08670</name>
</gene>
<dbReference type="InterPro" id="IPR015943">
    <property type="entry name" value="WD40/YVTN_repeat-like_dom_sf"/>
</dbReference>
<dbReference type="RefSeq" id="WP_250868403.1">
    <property type="nucleotide sequence ID" value="NZ_JAGSOI010000033.1"/>
</dbReference>